<gene>
    <name evidence="1" type="ORF">GMDG_01457</name>
</gene>
<keyword evidence="2" id="KW-1185">Reference proteome</keyword>
<evidence type="ECO:0000313" key="1">
    <source>
        <dbReference type="EMBL" id="ELR04153.1"/>
    </source>
</evidence>
<dbReference type="OrthoDB" id="3437069at2759"/>
<dbReference type="InParanoid" id="L8FUJ8"/>
<protein>
    <submittedName>
        <fullName evidence="1">Uncharacterized protein</fullName>
    </submittedName>
</protein>
<dbReference type="EMBL" id="GL573185">
    <property type="protein sequence ID" value="ELR04153.1"/>
    <property type="molecule type" value="Genomic_DNA"/>
</dbReference>
<dbReference type="VEuPathDB" id="FungiDB:GMDG_01457"/>
<dbReference type="AlphaFoldDB" id="L8FUJ8"/>
<accession>L8FUJ8</accession>
<name>L8FUJ8_PSED2</name>
<dbReference type="HOGENOM" id="CLU_1533260_0_0_1"/>
<reference evidence="2" key="1">
    <citation type="submission" date="2010-09" db="EMBL/GenBank/DDBJ databases">
        <title>The genome sequence of Geomyces destructans 20631-21.</title>
        <authorList>
            <consortium name="The Broad Institute Genome Sequencing Platform"/>
            <person name="Cuomo C.A."/>
            <person name="Blehert D.S."/>
            <person name="Lorch J.M."/>
            <person name="Young S.K."/>
            <person name="Zeng Q."/>
            <person name="Gargeya S."/>
            <person name="Fitzgerald M."/>
            <person name="Haas B."/>
            <person name="Abouelleil A."/>
            <person name="Alvarado L."/>
            <person name="Arachchi H.M."/>
            <person name="Berlin A."/>
            <person name="Brown A."/>
            <person name="Chapman S.B."/>
            <person name="Chen Z."/>
            <person name="Dunbar C."/>
            <person name="Freedman E."/>
            <person name="Gearin G."/>
            <person name="Gellesch M."/>
            <person name="Goldberg J."/>
            <person name="Griggs A."/>
            <person name="Gujja S."/>
            <person name="Heiman D."/>
            <person name="Howarth C."/>
            <person name="Larson L."/>
            <person name="Lui A."/>
            <person name="MacDonald P.J.P."/>
            <person name="Montmayeur A."/>
            <person name="Murphy C."/>
            <person name="Neiman D."/>
            <person name="Pearson M."/>
            <person name="Priest M."/>
            <person name="Roberts A."/>
            <person name="Saif S."/>
            <person name="Shea T."/>
            <person name="Shenoy N."/>
            <person name="Sisk P."/>
            <person name="Stolte C."/>
            <person name="Sykes S."/>
            <person name="Wortman J."/>
            <person name="Nusbaum C."/>
            <person name="Birren B."/>
        </authorList>
    </citation>
    <scope>NUCLEOTIDE SEQUENCE [LARGE SCALE GENOMIC DNA]</scope>
    <source>
        <strain evidence="2">ATCC MYA-4855 / 20631-21</strain>
    </source>
</reference>
<proteinExistence type="predicted"/>
<evidence type="ECO:0000313" key="2">
    <source>
        <dbReference type="Proteomes" id="UP000011064"/>
    </source>
</evidence>
<sequence length="175" mass="19048">MASGSFESAEMEFWSDWDEDVDIPSPLRIVKRPSTGANTADAGTHSPLRVAKRPTTATKTDAAIPNPLRIIKRPNNITKTDTGINSREVINNINTPRRSSSIYNCISSSPPDSDGGCLTIHKLRKPRPVVPHGSFCDSSPTEKGDVAGKIPGIKLTKEVKDPKLNQRAEGCIRFL</sequence>
<dbReference type="Proteomes" id="UP000011064">
    <property type="component" value="Unassembled WGS sequence"/>
</dbReference>
<organism evidence="1 2">
    <name type="scientific">Pseudogymnoascus destructans (strain ATCC MYA-4855 / 20631-21)</name>
    <name type="common">Bat white-nose syndrome fungus</name>
    <name type="synonym">Geomyces destructans</name>
    <dbReference type="NCBI Taxonomy" id="658429"/>
    <lineage>
        <taxon>Eukaryota</taxon>
        <taxon>Fungi</taxon>
        <taxon>Dikarya</taxon>
        <taxon>Ascomycota</taxon>
        <taxon>Pezizomycotina</taxon>
        <taxon>Leotiomycetes</taxon>
        <taxon>Thelebolales</taxon>
        <taxon>Thelebolaceae</taxon>
        <taxon>Pseudogymnoascus</taxon>
    </lineage>
</organism>